<dbReference type="AlphaFoldDB" id="A0A218X0G2"/>
<dbReference type="EMBL" id="PGOL01003058">
    <property type="protein sequence ID" value="PKI43316.1"/>
    <property type="molecule type" value="Genomic_DNA"/>
</dbReference>
<evidence type="ECO:0000313" key="3">
    <source>
        <dbReference type="EMBL" id="PKI43316.1"/>
    </source>
</evidence>
<reference evidence="2" key="2">
    <citation type="submission" date="2017-06" db="EMBL/GenBank/DDBJ databases">
        <title>The pomegranate genome and the genomics of punicalagin biosynthesis.</title>
        <authorList>
            <person name="Xu C."/>
        </authorList>
    </citation>
    <scope>NUCLEOTIDE SEQUENCE [LARGE SCALE GENOMIC DNA]</scope>
    <source>
        <tissue evidence="2">Fresh leaf</tissue>
    </source>
</reference>
<evidence type="ECO:0000313" key="5">
    <source>
        <dbReference type="Proteomes" id="UP000233551"/>
    </source>
</evidence>
<reference evidence="4" key="1">
    <citation type="journal article" date="2017" name="Plant J.">
        <title>The pomegranate (Punica granatum L.) genome and the genomics of punicalagin biosynthesis.</title>
        <authorList>
            <person name="Qin G."/>
            <person name="Xu C."/>
            <person name="Ming R."/>
            <person name="Tang H."/>
            <person name="Guyot R."/>
            <person name="Kramer E.M."/>
            <person name="Hu Y."/>
            <person name="Yi X."/>
            <person name="Qi Y."/>
            <person name="Xu X."/>
            <person name="Gao Z."/>
            <person name="Pan H."/>
            <person name="Jian J."/>
            <person name="Tian Y."/>
            <person name="Yue Z."/>
            <person name="Xu Y."/>
        </authorList>
    </citation>
    <scope>NUCLEOTIDE SEQUENCE [LARGE SCALE GENOMIC DNA]</scope>
    <source>
        <strain evidence="4">cv. Dabenzi</strain>
    </source>
</reference>
<evidence type="ECO:0000313" key="4">
    <source>
        <dbReference type="Proteomes" id="UP000197138"/>
    </source>
</evidence>
<comment type="caution">
    <text evidence="2">The sequence shown here is derived from an EMBL/GenBank/DDBJ whole genome shotgun (WGS) entry which is preliminary data.</text>
</comment>
<sequence>MGPSLVVVVVVWSQICRVDPYSPAKITENKVRLEIRPGWAIFGSNVTPVSLDGILRLDIFMEEKATCMEKKPRERGGKGQGAAALGQPVGPTVLRGSSGQCLGLD</sequence>
<feature type="region of interest" description="Disordered" evidence="1">
    <location>
        <begin position="70"/>
        <end position="91"/>
    </location>
</feature>
<reference evidence="3 5" key="3">
    <citation type="submission" date="2017-11" db="EMBL/GenBank/DDBJ databases">
        <title>De-novo sequencing of pomegranate (Punica granatum L.) genome.</title>
        <authorList>
            <person name="Akparov Z."/>
            <person name="Amiraslanov A."/>
            <person name="Hajiyeva S."/>
            <person name="Abbasov M."/>
            <person name="Kaur K."/>
            <person name="Hamwieh A."/>
            <person name="Solovyev V."/>
            <person name="Salamov A."/>
            <person name="Braich B."/>
            <person name="Kosarev P."/>
            <person name="Mahmoud A."/>
            <person name="Hajiyev E."/>
            <person name="Babayeva S."/>
            <person name="Izzatullayeva V."/>
            <person name="Mammadov A."/>
            <person name="Mammadov A."/>
            <person name="Sharifova S."/>
            <person name="Ojaghi J."/>
            <person name="Eynullazada K."/>
            <person name="Bayramov B."/>
            <person name="Abdulazimova A."/>
            <person name="Shahmuradov I."/>
        </authorList>
    </citation>
    <scope>NUCLEOTIDE SEQUENCE [LARGE SCALE GENOMIC DNA]</scope>
    <source>
        <strain evidence="3">AG2017</strain>
        <strain evidence="5">cv. AG2017</strain>
        <tissue evidence="3">Leaf</tissue>
    </source>
</reference>
<dbReference type="EMBL" id="MTKT01002501">
    <property type="protein sequence ID" value="OWM78219.1"/>
    <property type="molecule type" value="Genomic_DNA"/>
</dbReference>
<keyword evidence="5" id="KW-1185">Reference proteome</keyword>
<dbReference type="Proteomes" id="UP000197138">
    <property type="component" value="Unassembled WGS sequence"/>
</dbReference>
<organism evidence="2 4">
    <name type="scientific">Punica granatum</name>
    <name type="common">Pomegranate</name>
    <dbReference type="NCBI Taxonomy" id="22663"/>
    <lineage>
        <taxon>Eukaryota</taxon>
        <taxon>Viridiplantae</taxon>
        <taxon>Streptophyta</taxon>
        <taxon>Embryophyta</taxon>
        <taxon>Tracheophyta</taxon>
        <taxon>Spermatophyta</taxon>
        <taxon>Magnoliopsida</taxon>
        <taxon>eudicotyledons</taxon>
        <taxon>Gunneridae</taxon>
        <taxon>Pentapetalae</taxon>
        <taxon>rosids</taxon>
        <taxon>malvids</taxon>
        <taxon>Myrtales</taxon>
        <taxon>Lythraceae</taxon>
        <taxon>Punica</taxon>
    </lineage>
</organism>
<gene>
    <name evidence="2" type="ORF">CDL15_Pgr015038</name>
    <name evidence="3" type="ORF">CRG98_036296</name>
</gene>
<accession>A0A218X0G2</accession>
<evidence type="ECO:0000256" key="1">
    <source>
        <dbReference type="SAM" id="MobiDB-lite"/>
    </source>
</evidence>
<dbReference type="Proteomes" id="UP000233551">
    <property type="component" value="Unassembled WGS sequence"/>
</dbReference>
<protein>
    <submittedName>
        <fullName evidence="2">Uncharacterized protein</fullName>
    </submittedName>
</protein>
<name>A0A218X0G2_PUNGR</name>
<evidence type="ECO:0000313" key="2">
    <source>
        <dbReference type="EMBL" id="OWM78219.1"/>
    </source>
</evidence>
<proteinExistence type="predicted"/>